<protein>
    <submittedName>
        <fullName evidence="3">Histone deacetylase</fullName>
    </submittedName>
</protein>
<dbReference type="EMBL" id="DQZW01000286">
    <property type="protein sequence ID" value="HDL90459.1"/>
    <property type="molecule type" value="Genomic_DNA"/>
</dbReference>
<evidence type="ECO:0000313" key="3">
    <source>
        <dbReference type="EMBL" id="HDL90459.1"/>
    </source>
</evidence>
<organism evidence="3">
    <name type="scientific">Thermodesulforhabdus norvegica</name>
    <dbReference type="NCBI Taxonomy" id="39841"/>
    <lineage>
        <taxon>Bacteria</taxon>
        <taxon>Pseudomonadati</taxon>
        <taxon>Thermodesulfobacteriota</taxon>
        <taxon>Syntrophobacteria</taxon>
        <taxon>Syntrophobacterales</taxon>
        <taxon>Thermodesulforhabdaceae</taxon>
        <taxon>Thermodesulforhabdus</taxon>
    </lineage>
</organism>
<proteinExistence type="inferred from homology"/>
<dbReference type="Gene3D" id="3.40.800.20">
    <property type="entry name" value="Histone deacetylase domain"/>
    <property type="match status" value="1"/>
</dbReference>
<evidence type="ECO:0000259" key="2">
    <source>
        <dbReference type="Pfam" id="PF00850"/>
    </source>
</evidence>
<comment type="caution">
    <text evidence="3">The sequence shown here is derived from an EMBL/GenBank/DDBJ whole genome shotgun (WGS) entry which is preliminary data.</text>
</comment>
<dbReference type="PANTHER" id="PTHR10625:SF10">
    <property type="entry name" value="HISTONE DEACETYLASE HDAC1"/>
    <property type="match status" value="1"/>
</dbReference>
<comment type="similarity">
    <text evidence="1">Belongs to the histone deacetylase family.</text>
</comment>
<dbReference type="InterPro" id="IPR000286">
    <property type="entry name" value="HDACs"/>
</dbReference>
<dbReference type="PANTHER" id="PTHR10625">
    <property type="entry name" value="HISTONE DEACETYLASE HDAC1-RELATED"/>
    <property type="match status" value="1"/>
</dbReference>
<dbReference type="InterPro" id="IPR023801">
    <property type="entry name" value="His_deacetylse_dom"/>
</dbReference>
<accession>A0A7C1AV25</accession>
<dbReference type="SUPFAM" id="SSF52768">
    <property type="entry name" value="Arginase/deacetylase"/>
    <property type="match status" value="1"/>
</dbReference>
<reference evidence="3" key="1">
    <citation type="journal article" date="2020" name="mSystems">
        <title>Genome- and Community-Level Interaction Insights into Carbon Utilization and Element Cycling Functions of Hydrothermarchaeota in Hydrothermal Sediment.</title>
        <authorList>
            <person name="Zhou Z."/>
            <person name="Liu Y."/>
            <person name="Xu W."/>
            <person name="Pan J."/>
            <person name="Luo Z.H."/>
            <person name="Li M."/>
        </authorList>
    </citation>
    <scope>NUCLEOTIDE SEQUENCE [LARGE SCALE GENOMIC DNA]</scope>
    <source>
        <strain evidence="3">HyVt-19</strain>
    </source>
</reference>
<dbReference type="GO" id="GO:0004407">
    <property type="term" value="F:histone deacetylase activity"/>
    <property type="evidence" value="ECO:0007669"/>
    <property type="project" value="TreeGrafter"/>
</dbReference>
<dbReference type="Proteomes" id="UP000886355">
    <property type="component" value="Unassembled WGS sequence"/>
</dbReference>
<sequence length="285" mass="31880">MRRIIVTYHESFSRRSYLTQGTRLSDFPEVLNDILQNPEYEIVHVSAAPEEWILKVHSPRHIDQVRMDPLCSTAWHSVGSVVTAMKAVAEGRAHRAFALIGAGGHHAGKDYFWGYCCFNDVVIGIRVLRDEGLARKFAIIDTDAHHGDGTRELVQNDPQVLHCCVCSRDYTSRDGTKVDLSAFRILSGCGTEKERNKAYANAIKDNFVPLIYSFAPDMLIWYFGFDTHRGDYGDLGLTMDAYLSIAKTLRETAVEVCDGRFVVVLGGGSRRDLASQLIPPIIKSL</sequence>
<dbReference type="Pfam" id="PF00850">
    <property type="entry name" value="Hist_deacetyl"/>
    <property type="match status" value="1"/>
</dbReference>
<dbReference type="PRINTS" id="PR01270">
    <property type="entry name" value="HDASUPER"/>
</dbReference>
<gene>
    <name evidence="3" type="ORF">ENG14_06105</name>
</gene>
<name>A0A7C1AV25_9BACT</name>
<feature type="domain" description="Histone deacetylase" evidence="2">
    <location>
        <begin position="72"/>
        <end position="276"/>
    </location>
</feature>
<evidence type="ECO:0000256" key="1">
    <source>
        <dbReference type="ARBA" id="ARBA00005947"/>
    </source>
</evidence>
<dbReference type="GO" id="GO:0040029">
    <property type="term" value="P:epigenetic regulation of gene expression"/>
    <property type="evidence" value="ECO:0007669"/>
    <property type="project" value="TreeGrafter"/>
</dbReference>
<dbReference type="InterPro" id="IPR037138">
    <property type="entry name" value="His_deacetylse_dom_sf"/>
</dbReference>
<dbReference type="AlphaFoldDB" id="A0A7C1AV25"/>
<dbReference type="InterPro" id="IPR023696">
    <property type="entry name" value="Ureohydrolase_dom_sf"/>
</dbReference>